<dbReference type="AlphaFoldDB" id="A0A158EPG0"/>
<evidence type="ECO:0000256" key="1">
    <source>
        <dbReference type="SAM" id="SignalP"/>
    </source>
</evidence>
<protein>
    <recommendedName>
        <fullName evidence="4">Pectate lyase superfamily protein</fullName>
    </recommendedName>
</protein>
<gene>
    <name evidence="2" type="ORF">AWB74_00002</name>
</gene>
<organism evidence="2 3">
    <name type="scientific">Caballeronia arvi</name>
    <dbReference type="NCBI Taxonomy" id="1777135"/>
    <lineage>
        <taxon>Bacteria</taxon>
        <taxon>Pseudomonadati</taxon>
        <taxon>Pseudomonadota</taxon>
        <taxon>Betaproteobacteria</taxon>
        <taxon>Burkholderiales</taxon>
        <taxon>Burkholderiaceae</taxon>
        <taxon>Caballeronia</taxon>
    </lineage>
</organism>
<name>A0A158EPG0_9BURK</name>
<feature type="signal peptide" evidence="1">
    <location>
        <begin position="1"/>
        <end position="29"/>
    </location>
</feature>
<keyword evidence="1" id="KW-0732">Signal</keyword>
<dbReference type="Proteomes" id="UP000055019">
    <property type="component" value="Unassembled WGS sequence"/>
</dbReference>
<evidence type="ECO:0000313" key="3">
    <source>
        <dbReference type="Proteomes" id="UP000055019"/>
    </source>
</evidence>
<sequence>MSGLRRRMLTRIGNSVLAGMSLVALRANATSVVSSEAPKNGRKTVSLLDYYANGVSGAFVDRTGTIDSTRGIQKFFNDCGKSGEIATMPAGRYKISGPLTYSGAGGILMESAGYGDDITGDCGIFPVGSNYTALTVSGSPHIFDVTLGGGGQNLDGILFKNPQMAKIGKTRVYNFNGAGVRIDRCWDCLFETISVELCGNAGNYAFSMNDAGDTCNMSHILRLQVEQAQYRAIFISPNSLSCVIDNIHSERAKTGPAHPTWVLGGNRCRYNGVRLHALVPTTASATFDGANTTFANVSTEGAVAVRAQGYNGTSITFDTPSVEGSFGVVPDQVGIITIVGGSIANFNSNAYSFRVFGTRISSLTVAYSNSDPEQMQFFGCSVGTLRSVSTTAAASFTGCTISESGSYLADITIFNNCSVTSTRPIVIAHSQKVIGNNSNFSAGGSGFSVAGNGCIISRGSTWNGAMSFTGQCASLFDETSSVSGAVKGFSAPSALTWIKGARTRNIAPAVGSPKGWVCVVAGIPGTWISEGNL</sequence>
<comment type="caution">
    <text evidence="2">The sequence shown here is derived from an EMBL/GenBank/DDBJ whole genome shotgun (WGS) entry which is preliminary data.</text>
</comment>
<feature type="chain" id="PRO_5007625320" description="Pectate lyase superfamily protein" evidence="1">
    <location>
        <begin position="30"/>
        <end position="533"/>
    </location>
</feature>
<evidence type="ECO:0000313" key="2">
    <source>
        <dbReference type="EMBL" id="SAL09363.1"/>
    </source>
</evidence>
<evidence type="ECO:0008006" key="4">
    <source>
        <dbReference type="Google" id="ProtNLM"/>
    </source>
</evidence>
<dbReference type="SUPFAM" id="SSF51126">
    <property type="entry name" value="Pectin lyase-like"/>
    <property type="match status" value="1"/>
</dbReference>
<dbReference type="InterPro" id="IPR011050">
    <property type="entry name" value="Pectin_lyase_fold/virulence"/>
</dbReference>
<accession>A0A158EPG0</accession>
<reference evidence="2" key="1">
    <citation type="submission" date="2016-01" db="EMBL/GenBank/DDBJ databases">
        <authorList>
            <person name="Peeters C."/>
        </authorList>
    </citation>
    <scope>NUCLEOTIDE SEQUENCE [LARGE SCALE GENOMIC DNA]</scope>
    <source>
        <strain evidence="2">LMG 29317</strain>
    </source>
</reference>
<proteinExistence type="predicted"/>
<dbReference type="EMBL" id="FCOM02000001">
    <property type="protein sequence ID" value="SAL09363.1"/>
    <property type="molecule type" value="Genomic_DNA"/>
</dbReference>
<keyword evidence="3" id="KW-1185">Reference proteome</keyword>